<keyword evidence="2" id="KW-1185">Reference proteome</keyword>
<reference evidence="1 2" key="1">
    <citation type="submission" date="2018-08" db="EMBL/GenBank/DDBJ databases">
        <title>Genome and evolution of the arbuscular mycorrhizal fungus Diversispora epigaea (formerly Glomus versiforme) and its bacterial endosymbionts.</title>
        <authorList>
            <person name="Sun X."/>
            <person name="Fei Z."/>
            <person name="Harrison M."/>
        </authorList>
    </citation>
    <scope>NUCLEOTIDE SEQUENCE [LARGE SCALE GENOMIC DNA]</scope>
    <source>
        <strain evidence="1 2">IT104</strain>
    </source>
</reference>
<evidence type="ECO:0000313" key="2">
    <source>
        <dbReference type="Proteomes" id="UP000266861"/>
    </source>
</evidence>
<sequence>MGDATDPIRNLTNSGNPVLASLGGLAVAATSIVRGGLRGENNFTEMIELIMALFFEAGRPGHLQVRVVLTGGTEVTRRWFTINWRKQGYCGLHNINKEESTKLGGHRNGHGCVVVLIVKEEPKTTVAYTISNKDNKDNKNNKNIIPVDGYSLKIHSPCCPSYGEFQL</sequence>
<dbReference type="AlphaFoldDB" id="A0A397JSC3"/>
<gene>
    <name evidence="1" type="ORF">Glove_30g76</name>
</gene>
<proteinExistence type="predicted"/>
<dbReference type="Proteomes" id="UP000266861">
    <property type="component" value="Unassembled WGS sequence"/>
</dbReference>
<organism evidence="1 2">
    <name type="scientific">Diversispora epigaea</name>
    <dbReference type="NCBI Taxonomy" id="1348612"/>
    <lineage>
        <taxon>Eukaryota</taxon>
        <taxon>Fungi</taxon>
        <taxon>Fungi incertae sedis</taxon>
        <taxon>Mucoromycota</taxon>
        <taxon>Glomeromycotina</taxon>
        <taxon>Glomeromycetes</taxon>
        <taxon>Diversisporales</taxon>
        <taxon>Diversisporaceae</taxon>
        <taxon>Diversispora</taxon>
    </lineage>
</organism>
<evidence type="ECO:0000313" key="1">
    <source>
        <dbReference type="EMBL" id="RHZ87813.1"/>
    </source>
</evidence>
<dbReference type="EMBL" id="PQFF01000028">
    <property type="protein sequence ID" value="RHZ87813.1"/>
    <property type="molecule type" value="Genomic_DNA"/>
</dbReference>
<accession>A0A397JSC3</accession>
<comment type="caution">
    <text evidence="1">The sequence shown here is derived from an EMBL/GenBank/DDBJ whole genome shotgun (WGS) entry which is preliminary data.</text>
</comment>
<name>A0A397JSC3_9GLOM</name>
<protein>
    <submittedName>
        <fullName evidence="1">Uncharacterized protein</fullName>
    </submittedName>
</protein>